<evidence type="ECO:0000313" key="1">
    <source>
        <dbReference type="EMBL" id="MFB9991340.1"/>
    </source>
</evidence>
<dbReference type="Proteomes" id="UP001589733">
    <property type="component" value="Unassembled WGS sequence"/>
</dbReference>
<accession>A0ABV6AXC4</accession>
<sequence>MHSRVLVLAAIHYLKNRRPDGSVLVGDLQDTLYRSGVIWKRGTVQGYLRAMVDEAILERLDLNVYRLILIDET</sequence>
<dbReference type="RefSeq" id="WP_380006161.1">
    <property type="nucleotide sequence ID" value="NZ_JBHLYR010000013.1"/>
</dbReference>
<keyword evidence="2" id="KW-1185">Reference proteome</keyword>
<organism evidence="1 2">
    <name type="scientific">Deinococcus oregonensis</name>
    <dbReference type="NCBI Taxonomy" id="1805970"/>
    <lineage>
        <taxon>Bacteria</taxon>
        <taxon>Thermotogati</taxon>
        <taxon>Deinococcota</taxon>
        <taxon>Deinococci</taxon>
        <taxon>Deinococcales</taxon>
        <taxon>Deinococcaceae</taxon>
        <taxon>Deinococcus</taxon>
    </lineage>
</organism>
<gene>
    <name evidence="1" type="ORF">ACFFLM_05025</name>
</gene>
<protein>
    <submittedName>
        <fullName evidence="1">Uncharacterized protein</fullName>
    </submittedName>
</protein>
<comment type="caution">
    <text evidence="1">The sequence shown here is derived from an EMBL/GenBank/DDBJ whole genome shotgun (WGS) entry which is preliminary data.</text>
</comment>
<reference evidence="1 2" key="1">
    <citation type="submission" date="2024-09" db="EMBL/GenBank/DDBJ databases">
        <authorList>
            <person name="Sun Q."/>
            <person name="Mori K."/>
        </authorList>
    </citation>
    <scope>NUCLEOTIDE SEQUENCE [LARGE SCALE GENOMIC DNA]</scope>
    <source>
        <strain evidence="1 2">JCM 13503</strain>
    </source>
</reference>
<dbReference type="EMBL" id="JBHLYR010000013">
    <property type="protein sequence ID" value="MFB9991340.1"/>
    <property type="molecule type" value="Genomic_DNA"/>
</dbReference>
<proteinExistence type="predicted"/>
<name>A0ABV6AXC4_9DEIO</name>
<evidence type="ECO:0000313" key="2">
    <source>
        <dbReference type="Proteomes" id="UP001589733"/>
    </source>
</evidence>